<protein>
    <recommendedName>
        <fullName evidence="4">Dynamin-type G domain-containing protein</fullName>
    </recommendedName>
</protein>
<evidence type="ECO:0000259" key="4">
    <source>
        <dbReference type="PROSITE" id="PS51718"/>
    </source>
</evidence>
<evidence type="ECO:0000313" key="5">
    <source>
        <dbReference type="EMBL" id="CAF3966758.1"/>
    </source>
</evidence>
<dbReference type="PANTHER" id="PTHR11566:SF212">
    <property type="entry name" value="DYNAMIN"/>
    <property type="match status" value="1"/>
</dbReference>
<accession>A0A819LIW0</accession>
<dbReference type="GO" id="GO:0005886">
    <property type="term" value="C:plasma membrane"/>
    <property type="evidence" value="ECO:0007669"/>
    <property type="project" value="TreeGrafter"/>
</dbReference>
<feature type="region of interest" description="Disordered" evidence="3">
    <location>
        <begin position="601"/>
        <end position="628"/>
    </location>
</feature>
<dbReference type="InterPro" id="IPR027417">
    <property type="entry name" value="P-loop_NTPase"/>
</dbReference>
<dbReference type="Gene3D" id="3.40.50.300">
    <property type="entry name" value="P-loop containing nucleotide triphosphate hydrolases"/>
    <property type="match status" value="1"/>
</dbReference>
<dbReference type="CDD" id="cd08771">
    <property type="entry name" value="DLP_1"/>
    <property type="match status" value="1"/>
</dbReference>
<dbReference type="EMBL" id="CAJOAZ010002870">
    <property type="protein sequence ID" value="CAF3966758.1"/>
    <property type="molecule type" value="Genomic_DNA"/>
</dbReference>
<comment type="caution">
    <text evidence="5">The sequence shown here is derived from an EMBL/GenBank/DDBJ whole genome shotgun (WGS) entry which is preliminary data.</text>
</comment>
<feature type="region of interest" description="Disordered" evidence="3">
    <location>
        <begin position="650"/>
        <end position="684"/>
    </location>
</feature>
<proteinExistence type="predicted"/>
<dbReference type="InterPro" id="IPR030381">
    <property type="entry name" value="G_DYNAMIN_dom"/>
</dbReference>
<dbReference type="Gene3D" id="1.20.120.1240">
    <property type="entry name" value="Dynamin, middle domain"/>
    <property type="match status" value="1"/>
</dbReference>
<dbReference type="GO" id="GO:0005874">
    <property type="term" value="C:microtubule"/>
    <property type="evidence" value="ECO:0007669"/>
    <property type="project" value="TreeGrafter"/>
</dbReference>
<dbReference type="InterPro" id="IPR022812">
    <property type="entry name" value="Dynamin"/>
</dbReference>
<sequence>MATQAGNPNMELLIPMINQLQHIFTTANAKLTLTLPQIAVVGAQSAGKSSVLENIVGRDFLPRGGSMVTKRPLVLQLISSPGQEYAVFGHKPQQRYINYADVRAEIENDTKSVVRDDMGVSNLPINLTIYSPHVVNLTLVDLPGMVKVPSQGQPADIVKKIDDIIIEYISNENCLILAVTPANIDIVTSDALVMARSRDPLGKRTIGVLTKLDMMGKGHDAREVLLNKVVVLERGFIGVVLRGPQRLDEHGRPSKELDIPGALEHERQFFASNPSYRDIGDRMGVPYLQRTLSLQLTEHILKCLPDLKRDLQARHRDLAREVAEYKASSMFDVSGGGDTKALVGLSHELREDFDTALQGNNLKEADLKTLTGGARIANIFRERFPFELIKVELQDKDMRNQTVVAIRNIRGFRSGLFTPDEAFEYIVKTQIAKFEEPIFKCVDMVTSELLSIVHEATSKMKRYPLLRQATEELLTQYLREREVATKHACNAYVQTQIAYINTNNEDFIGFASGTPSLQRHNDNNYSQANDLSFVGKEPNEDNLEDHANLLSSILAENNLSEEVVNEDQDQKEFVHRQRRAAITFNGGRSTNSNSAREAFRNAKDQNGIGRSQSPTRQYYIPDKHNPNQGLRQYDFINHYGQKISIRKDIPIKYPDGGQQGPHYNAGPSGGKLRQHHNFPLRRNG</sequence>
<dbReference type="PANTHER" id="PTHR11566">
    <property type="entry name" value="DYNAMIN"/>
    <property type="match status" value="1"/>
</dbReference>
<evidence type="ECO:0000256" key="1">
    <source>
        <dbReference type="ARBA" id="ARBA00022741"/>
    </source>
</evidence>
<dbReference type="Proteomes" id="UP000663844">
    <property type="component" value="Unassembled WGS sequence"/>
</dbReference>
<gene>
    <name evidence="5" type="ORF">OXD698_LOCUS27583</name>
</gene>
<keyword evidence="1" id="KW-0547">Nucleotide-binding</keyword>
<dbReference type="InterPro" id="IPR000375">
    <property type="entry name" value="Dynamin_stalk"/>
</dbReference>
<evidence type="ECO:0000256" key="3">
    <source>
        <dbReference type="SAM" id="MobiDB-lite"/>
    </source>
</evidence>
<dbReference type="GO" id="GO:0003924">
    <property type="term" value="F:GTPase activity"/>
    <property type="evidence" value="ECO:0007669"/>
    <property type="project" value="InterPro"/>
</dbReference>
<dbReference type="GO" id="GO:0008017">
    <property type="term" value="F:microtubule binding"/>
    <property type="evidence" value="ECO:0007669"/>
    <property type="project" value="TreeGrafter"/>
</dbReference>
<dbReference type="GO" id="GO:0005737">
    <property type="term" value="C:cytoplasm"/>
    <property type="evidence" value="ECO:0007669"/>
    <property type="project" value="TreeGrafter"/>
</dbReference>
<organism evidence="5 6">
    <name type="scientific">Adineta steineri</name>
    <dbReference type="NCBI Taxonomy" id="433720"/>
    <lineage>
        <taxon>Eukaryota</taxon>
        <taxon>Metazoa</taxon>
        <taxon>Spiralia</taxon>
        <taxon>Gnathifera</taxon>
        <taxon>Rotifera</taxon>
        <taxon>Eurotatoria</taxon>
        <taxon>Bdelloidea</taxon>
        <taxon>Adinetida</taxon>
        <taxon>Adinetidae</taxon>
        <taxon>Adineta</taxon>
    </lineage>
</organism>
<dbReference type="PRINTS" id="PR00195">
    <property type="entry name" value="DYNAMIN"/>
</dbReference>
<name>A0A819LIW0_9BILA</name>
<dbReference type="GO" id="GO:0005525">
    <property type="term" value="F:GTP binding"/>
    <property type="evidence" value="ECO:0007669"/>
    <property type="project" value="UniProtKB-KW"/>
</dbReference>
<dbReference type="SUPFAM" id="SSF52540">
    <property type="entry name" value="P-loop containing nucleoside triphosphate hydrolases"/>
    <property type="match status" value="1"/>
</dbReference>
<dbReference type="Pfam" id="PF00350">
    <property type="entry name" value="Dynamin_N"/>
    <property type="match status" value="1"/>
</dbReference>
<dbReference type="GO" id="GO:0031623">
    <property type="term" value="P:receptor internalization"/>
    <property type="evidence" value="ECO:0007669"/>
    <property type="project" value="TreeGrafter"/>
</dbReference>
<keyword evidence="2" id="KW-0342">GTP-binding</keyword>
<feature type="domain" description="Dynamin-type G" evidence="4">
    <location>
        <begin position="32"/>
        <end position="305"/>
    </location>
</feature>
<reference evidence="5" key="1">
    <citation type="submission" date="2021-02" db="EMBL/GenBank/DDBJ databases">
        <authorList>
            <person name="Nowell W R."/>
        </authorList>
    </citation>
    <scope>NUCLEOTIDE SEQUENCE</scope>
</reference>
<feature type="compositionally biased region" description="Basic residues" evidence="3">
    <location>
        <begin position="672"/>
        <end position="684"/>
    </location>
</feature>
<dbReference type="PROSITE" id="PS51718">
    <property type="entry name" value="G_DYNAMIN_2"/>
    <property type="match status" value="1"/>
</dbReference>
<dbReference type="Pfam" id="PF01031">
    <property type="entry name" value="Dynamin_M"/>
    <property type="match status" value="1"/>
</dbReference>
<evidence type="ECO:0000256" key="2">
    <source>
        <dbReference type="ARBA" id="ARBA00023134"/>
    </source>
</evidence>
<dbReference type="InterPro" id="IPR045063">
    <property type="entry name" value="Dynamin_N"/>
</dbReference>
<dbReference type="InterPro" id="IPR001401">
    <property type="entry name" value="Dynamin_GTPase"/>
</dbReference>
<dbReference type="SMART" id="SM00053">
    <property type="entry name" value="DYNc"/>
    <property type="match status" value="1"/>
</dbReference>
<evidence type="ECO:0000313" key="6">
    <source>
        <dbReference type="Proteomes" id="UP000663844"/>
    </source>
</evidence>
<dbReference type="AlphaFoldDB" id="A0A819LIW0"/>